<sequence>MRKQLIMAFLMLIWLSQLSGRYFVMLDFYINQEFIAKNLCINRNNPGMHCNGHCQLKRRLTEEEKKEQESPERRTDNRSEIFYAASFYQNSILPLFINIIRNYQYPHCIGTPIDQPSAVFHPPMA</sequence>
<proteinExistence type="predicted"/>
<dbReference type="Proteomes" id="UP000468388">
    <property type="component" value="Unassembled WGS sequence"/>
</dbReference>
<dbReference type="EMBL" id="WRXO01000001">
    <property type="protein sequence ID" value="MVT39563.1"/>
    <property type="molecule type" value="Genomic_DNA"/>
</dbReference>
<organism evidence="1 2">
    <name type="scientific">Chitinophaga oryziterrae</name>
    <dbReference type="NCBI Taxonomy" id="1031224"/>
    <lineage>
        <taxon>Bacteria</taxon>
        <taxon>Pseudomonadati</taxon>
        <taxon>Bacteroidota</taxon>
        <taxon>Chitinophagia</taxon>
        <taxon>Chitinophagales</taxon>
        <taxon>Chitinophagaceae</taxon>
        <taxon>Chitinophaga</taxon>
    </lineage>
</organism>
<gene>
    <name evidence="1" type="ORF">GO495_03110</name>
</gene>
<name>A0A6N8J3G3_9BACT</name>
<reference evidence="1 2" key="1">
    <citation type="submission" date="2019-12" db="EMBL/GenBank/DDBJ databases">
        <title>The draft genomic sequence of strain Chitinophaga oryziterrae JCM 16595.</title>
        <authorList>
            <person name="Zhang X."/>
        </authorList>
    </citation>
    <scope>NUCLEOTIDE SEQUENCE [LARGE SCALE GENOMIC DNA]</scope>
    <source>
        <strain evidence="1 2">JCM 16595</strain>
    </source>
</reference>
<evidence type="ECO:0000313" key="1">
    <source>
        <dbReference type="EMBL" id="MVT39563.1"/>
    </source>
</evidence>
<dbReference type="AlphaFoldDB" id="A0A6N8J3G3"/>
<dbReference type="RefSeq" id="WP_157298228.1">
    <property type="nucleotide sequence ID" value="NZ_BAAAZB010000005.1"/>
</dbReference>
<keyword evidence="2" id="KW-1185">Reference proteome</keyword>
<protein>
    <submittedName>
        <fullName evidence="1">Uncharacterized protein</fullName>
    </submittedName>
</protein>
<accession>A0A6N8J3G3</accession>
<dbReference type="OrthoDB" id="980645at2"/>
<comment type="caution">
    <text evidence="1">The sequence shown here is derived from an EMBL/GenBank/DDBJ whole genome shotgun (WGS) entry which is preliminary data.</text>
</comment>
<evidence type="ECO:0000313" key="2">
    <source>
        <dbReference type="Proteomes" id="UP000468388"/>
    </source>
</evidence>